<dbReference type="InterPro" id="IPR000157">
    <property type="entry name" value="TIR_dom"/>
</dbReference>
<dbReference type="GO" id="GO:0006952">
    <property type="term" value="P:defense response"/>
    <property type="evidence" value="ECO:0007669"/>
    <property type="project" value="InterPro"/>
</dbReference>
<accession>E7CHD3</accession>
<dbReference type="InterPro" id="IPR044974">
    <property type="entry name" value="Disease_R_plants"/>
</dbReference>
<dbReference type="AlphaFoldDB" id="E7CHD3"/>
<dbReference type="PANTHER" id="PTHR11017">
    <property type="entry name" value="LEUCINE-RICH REPEAT-CONTAINING PROTEIN"/>
    <property type="match status" value="1"/>
</dbReference>
<protein>
    <submittedName>
        <fullName evidence="3">Putative TIR-NBS-LRR-AAA+ATPase</fullName>
    </submittedName>
</protein>
<dbReference type="Gene3D" id="3.40.50.10140">
    <property type="entry name" value="Toll/interleukin-1 receptor homology (TIR) domain"/>
    <property type="match status" value="1"/>
</dbReference>
<dbReference type="FunFam" id="3.40.50.10140:FF:000007">
    <property type="entry name" value="Disease resistance protein (TIR-NBS-LRR class)"/>
    <property type="match status" value="1"/>
</dbReference>
<dbReference type="SUPFAM" id="SSF52200">
    <property type="entry name" value="Toll/Interleukin receptor TIR domain"/>
    <property type="match status" value="1"/>
</dbReference>
<dbReference type="PRINTS" id="PR00364">
    <property type="entry name" value="DISEASERSIST"/>
</dbReference>
<dbReference type="EMBL" id="HM064417">
    <property type="protein sequence ID" value="ADU33178.1"/>
    <property type="molecule type" value="Genomic_DNA"/>
</dbReference>
<dbReference type="GO" id="GO:0007165">
    <property type="term" value="P:signal transduction"/>
    <property type="evidence" value="ECO:0007669"/>
    <property type="project" value="InterPro"/>
</dbReference>
<dbReference type="Gene3D" id="3.40.50.300">
    <property type="entry name" value="P-loop containing nucleotide triphosphate hydrolases"/>
    <property type="match status" value="1"/>
</dbReference>
<sequence>MDSSTVATESPTFKWTYDVFLSFRGEDTRTNFTSHLDMALRQKGVNVFINDKLERGEQISESLFKSIQEASISIVIFSQNYASSSWCLDELVNIIECKKSKGQNVFPVFYKVDPSDIRKQTGSFGEALAKHQPKFQTKTQIWREALTTAANLSGWNLGTRKEADLIGDLVKKVLSVLNRTCTPLYVAKYPVGIDSKLEYMKLRSHSLFEKSNKFHYRKQHEYESDTGVYMVGLYGIGGIGKTTLAKALYNKIASQFEGCCFLSNVREASKQFNGLAQLQETLLYEILTVDLKVVNLDRGINIIRNRLCLKKVLIVLDDVDKLEQLEALVGGRDWFGQGSRIIVTTRNKHLLSSHGFDEMKNILGLDEDKAIELFSWHAFKKNHPSSNYLDLSKRATSYCKGHPLALVVLGSFLCTRDQGTDAVKGIKLDFPNSTRLDVDPQAFRKMKNLRLLIVQNARFSTKIEYLPDSLKWIKWHGFRQPTFPSFFTMKNLVGLDLQHSFIKTFGKRLEDCERLKLVDLSYSTFLEKIPNFSAASNLEELYLSNCTNLGMIDKSVFSLDKLTVLNLDGCSNLKKLPRGYFMLSSLKKLNLSYCKKLEKIPDLSSASNLTSLHIYECTNLRVIHESVGSLDKLEGLYLKQCTNLDLTMGEISREFLLTGIEIPEWFSYKTTSNLVSASFRHYPDMERTLAACVSFKVNGNSSEREYMWLVTTSLALGSMEVNDWNKVLVWFEVHEAHSEVNATITRYGVHVTEELHAIQTDVKWPMVNYADFYQLEKLQSLDIEELLLKRFFEEMSCWSNSQAMLYAANYDPEAIIDSNIQPMIFPLHVTYNGETFICGMEGMGDTTLANSLCNKFNWPNDNVRAREALDNSTSFLHFRGGKFNGGSWSSSHHRKRGDGERGTNITTRTISSKRYLILFHKAGSYDDLFNFAGSHRLIAGSRSYDSLNGRGDVRLLIERVDTSLL</sequence>
<dbReference type="Pfam" id="PF00931">
    <property type="entry name" value="NB-ARC"/>
    <property type="match status" value="1"/>
</dbReference>
<dbReference type="Pfam" id="PF01582">
    <property type="entry name" value="TIR"/>
    <property type="match status" value="1"/>
</dbReference>
<dbReference type="InterPro" id="IPR032675">
    <property type="entry name" value="LRR_dom_sf"/>
</dbReference>
<dbReference type="Gene3D" id="3.80.10.10">
    <property type="entry name" value="Ribonuclease Inhibitor"/>
    <property type="match status" value="2"/>
</dbReference>
<feature type="domain" description="TIR" evidence="2">
    <location>
        <begin position="15"/>
        <end position="177"/>
    </location>
</feature>
<dbReference type="SMART" id="SM00382">
    <property type="entry name" value="AAA"/>
    <property type="match status" value="1"/>
</dbReference>
<organism evidence="3">
    <name type="scientific">Cucumis sativus</name>
    <name type="common">Cucumber</name>
    <dbReference type="NCBI Taxonomy" id="3659"/>
    <lineage>
        <taxon>Eukaryota</taxon>
        <taxon>Viridiplantae</taxon>
        <taxon>Streptophyta</taxon>
        <taxon>Embryophyta</taxon>
        <taxon>Tracheophyta</taxon>
        <taxon>Spermatophyta</taxon>
        <taxon>Magnoliopsida</taxon>
        <taxon>eudicotyledons</taxon>
        <taxon>Gunneridae</taxon>
        <taxon>Pentapetalae</taxon>
        <taxon>rosids</taxon>
        <taxon>fabids</taxon>
        <taxon>Cucurbitales</taxon>
        <taxon>Cucurbitaceae</taxon>
        <taxon>Benincaseae</taxon>
        <taxon>Cucumis</taxon>
    </lineage>
</organism>
<dbReference type="PROSITE" id="PS50104">
    <property type="entry name" value="TIR"/>
    <property type="match status" value="1"/>
</dbReference>
<dbReference type="SUPFAM" id="SSF52058">
    <property type="entry name" value="L domain-like"/>
    <property type="match status" value="1"/>
</dbReference>
<dbReference type="InterPro" id="IPR027417">
    <property type="entry name" value="P-loop_NTPase"/>
</dbReference>
<dbReference type="PANTHER" id="PTHR11017:SF570">
    <property type="entry name" value="DISEASE RESISTANCE PROTEIN (TIR-NBS CLASS)-RELATED"/>
    <property type="match status" value="1"/>
</dbReference>
<dbReference type="InterPro" id="IPR035897">
    <property type="entry name" value="Toll_tir_struct_dom_sf"/>
</dbReference>
<keyword evidence="1" id="KW-0520">NAD</keyword>
<dbReference type="SMART" id="SM00255">
    <property type="entry name" value="TIR"/>
    <property type="match status" value="1"/>
</dbReference>
<evidence type="ECO:0000259" key="2">
    <source>
        <dbReference type="PROSITE" id="PS50104"/>
    </source>
</evidence>
<dbReference type="GO" id="GO:0043531">
    <property type="term" value="F:ADP binding"/>
    <property type="evidence" value="ECO:0007669"/>
    <property type="project" value="InterPro"/>
</dbReference>
<evidence type="ECO:0000313" key="3">
    <source>
        <dbReference type="EMBL" id="ADU33178.1"/>
    </source>
</evidence>
<dbReference type="Gene3D" id="1.10.8.430">
    <property type="entry name" value="Helical domain of apoptotic protease-activating factors"/>
    <property type="match status" value="1"/>
</dbReference>
<dbReference type="InterPro" id="IPR003593">
    <property type="entry name" value="AAA+_ATPase"/>
</dbReference>
<dbReference type="InterPro" id="IPR042197">
    <property type="entry name" value="Apaf_helical"/>
</dbReference>
<reference evidence="3" key="1">
    <citation type="submission" date="2010-04" db="EMBL/GenBank/DDBJ databases">
        <authorList>
            <person name="Kang H.X."/>
            <person name="Huang S.W."/>
            <person name="Xie B.Y."/>
        </authorList>
    </citation>
    <scope>NUCLEOTIDE SEQUENCE</scope>
    <source>
        <strain evidence="3">Csa006744</strain>
    </source>
</reference>
<dbReference type="SUPFAM" id="SSF52540">
    <property type="entry name" value="P-loop containing nucleoside triphosphate hydrolases"/>
    <property type="match status" value="1"/>
</dbReference>
<dbReference type="InterPro" id="IPR002182">
    <property type="entry name" value="NB-ARC"/>
</dbReference>
<reference evidence="3" key="2">
    <citation type="journal article" date="2011" name="Theor. Appl. Genet.">
        <title>Fine genetic mapping localizes cucumber scab resistance gene Ccu into an R gene cluster.</title>
        <authorList>
            <person name="Kang H."/>
            <person name="Weng Y."/>
            <person name="Yang Y."/>
            <person name="Zhang Z."/>
            <person name="Zhang S."/>
            <person name="Mao Z."/>
            <person name="Cheng G."/>
            <person name="Gu X."/>
            <person name="Huang S."/>
            <person name="Xie B."/>
        </authorList>
    </citation>
    <scope>NUCLEOTIDE SEQUENCE</scope>
    <source>
        <strain evidence="3">Csa006744</strain>
    </source>
</reference>
<proteinExistence type="predicted"/>
<name>E7CHD3_CUCSA</name>
<evidence type="ECO:0000256" key="1">
    <source>
        <dbReference type="ARBA" id="ARBA00023027"/>
    </source>
</evidence>